<evidence type="ECO:0000313" key="3">
    <source>
        <dbReference type="Proteomes" id="UP001370490"/>
    </source>
</evidence>
<reference evidence="2 3" key="1">
    <citation type="submission" date="2023-12" db="EMBL/GenBank/DDBJ databases">
        <title>A high-quality genome assembly for Dillenia turbinata (Dilleniales).</title>
        <authorList>
            <person name="Chanderbali A."/>
        </authorList>
    </citation>
    <scope>NUCLEOTIDE SEQUENCE [LARGE SCALE GENOMIC DNA]</scope>
    <source>
        <strain evidence="2">LSX21</strain>
        <tissue evidence="2">Leaf</tissue>
    </source>
</reference>
<dbReference type="SUPFAM" id="SSF52047">
    <property type="entry name" value="RNI-like"/>
    <property type="match status" value="1"/>
</dbReference>
<dbReference type="Pfam" id="PF08387">
    <property type="entry name" value="FBD"/>
    <property type="match status" value="1"/>
</dbReference>
<dbReference type="SUPFAM" id="SSF81383">
    <property type="entry name" value="F-box domain"/>
    <property type="match status" value="1"/>
</dbReference>
<evidence type="ECO:0000313" key="2">
    <source>
        <dbReference type="EMBL" id="KAK6919451.1"/>
    </source>
</evidence>
<protein>
    <submittedName>
        <fullName evidence="2">FBD domain</fullName>
    </submittedName>
</protein>
<keyword evidence="3" id="KW-1185">Reference proteome</keyword>
<dbReference type="EMBL" id="JBAMMX010000021">
    <property type="protein sequence ID" value="KAK6919451.1"/>
    <property type="molecule type" value="Genomic_DNA"/>
</dbReference>
<dbReference type="InterPro" id="IPR053781">
    <property type="entry name" value="F-box_AtFBL13-like"/>
</dbReference>
<comment type="caution">
    <text evidence="2">The sequence shown here is derived from an EMBL/GenBank/DDBJ whole genome shotgun (WGS) entry which is preliminary data.</text>
</comment>
<dbReference type="AlphaFoldDB" id="A0AAN8UXI3"/>
<accession>A0AAN8UXI3</accession>
<gene>
    <name evidence="2" type="ORF">RJ641_015355</name>
</gene>
<dbReference type="Proteomes" id="UP001370490">
    <property type="component" value="Unassembled WGS sequence"/>
</dbReference>
<dbReference type="Pfam" id="PF23622">
    <property type="entry name" value="LRR_At1g61320_AtMIF1"/>
    <property type="match status" value="1"/>
</dbReference>
<dbReference type="InterPro" id="IPR001810">
    <property type="entry name" value="F-box_dom"/>
</dbReference>
<dbReference type="InterPro" id="IPR050232">
    <property type="entry name" value="FBL13/AtMIF1-like"/>
</dbReference>
<organism evidence="2 3">
    <name type="scientific">Dillenia turbinata</name>
    <dbReference type="NCBI Taxonomy" id="194707"/>
    <lineage>
        <taxon>Eukaryota</taxon>
        <taxon>Viridiplantae</taxon>
        <taxon>Streptophyta</taxon>
        <taxon>Embryophyta</taxon>
        <taxon>Tracheophyta</taxon>
        <taxon>Spermatophyta</taxon>
        <taxon>Magnoliopsida</taxon>
        <taxon>eudicotyledons</taxon>
        <taxon>Gunneridae</taxon>
        <taxon>Pentapetalae</taxon>
        <taxon>Dilleniales</taxon>
        <taxon>Dilleniaceae</taxon>
        <taxon>Dillenia</taxon>
    </lineage>
</organism>
<name>A0AAN8UXI3_9MAGN</name>
<dbReference type="PROSITE" id="PS50181">
    <property type="entry name" value="FBOX"/>
    <property type="match status" value="1"/>
</dbReference>
<feature type="domain" description="F-box" evidence="1">
    <location>
        <begin position="26"/>
        <end position="74"/>
    </location>
</feature>
<evidence type="ECO:0000259" key="1">
    <source>
        <dbReference type="PROSITE" id="PS50181"/>
    </source>
</evidence>
<dbReference type="Pfam" id="PF00646">
    <property type="entry name" value="F-box"/>
    <property type="match status" value="1"/>
</dbReference>
<proteinExistence type="predicted"/>
<dbReference type="InterPro" id="IPR006566">
    <property type="entry name" value="FBD"/>
</dbReference>
<dbReference type="InterPro" id="IPR055357">
    <property type="entry name" value="LRR_At1g61320_AtMIF1"/>
</dbReference>
<dbReference type="Gene3D" id="1.20.1280.50">
    <property type="match status" value="1"/>
</dbReference>
<dbReference type="InterPro" id="IPR036047">
    <property type="entry name" value="F-box-like_dom_sf"/>
</dbReference>
<dbReference type="CDD" id="cd22160">
    <property type="entry name" value="F-box_AtFBL13-like"/>
    <property type="match status" value="1"/>
</dbReference>
<dbReference type="PANTHER" id="PTHR31900:SF32">
    <property type="entry name" value="F-BOX_RNI_FBD-LIKE DOMAIN PROTEIN"/>
    <property type="match status" value="1"/>
</dbReference>
<dbReference type="PANTHER" id="PTHR31900">
    <property type="entry name" value="F-BOX/RNI SUPERFAMILY PROTEIN-RELATED"/>
    <property type="match status" value="1"/>
</dbReference>
<sequence length="525" mass="60307">METRSAKRKRLLIEEMESGRDDQSACDRISDLPDAVLHQILFLLPIKCIAQTSVLSKRWRHIWSTFPDLDFTSTNLIDTSSSSSSMKNSHSHIHPNTCKRFHSHCVLGTDYITQVLALRSKQSHLRTLRFRGRLSFSRLNGLIRCAVRHNVQELDIDVATDDYFNFPRSIISCDSLRILKLRSRYPGFRLPPSSVLKGGFRSLHTLSLSLVILYHQSSLLDFFSDSSFPHLSKLSLEACSGLRHLNIHCKALKELVLEKCYQLICLEIFCKKLERLRVAGCFDAYSNKSSVKINAPYLWKIHWQYNSITDNSSIDTLTCLQEAFIGFFVIHEVVNKEKLWSVSNLLCAVSHAHSLVLENQCIEILSKNCNVSGVLQNPLNNLKSLEFHTGFNKSSIPGIACLFRNSPSLHTLTIKILNDYKTERRQWTRDLWDLSSSMEERYWESQIQLLKSFLHHLKVVKIHGFSECENEVSLAKFLLRHGKVLQEMTLCSGHCNSRDSLRREKVKSQMMGFSRASSNAKITYH</sequence>
<dbReference type="SMART" id="SM00579">
    <property type="entry name" value="FBD"/>
    <property type="match status" value="1"/>
</dbReference>